<dbReference type="PANTHER" id="PTHR10457:SF7">
    <property type="entry name" value="GALACTOKINASE-RELATED"/>
    <property type="match status" value="1"/>
</dbReference>
<keyword evidence="2 14" id="KW-0808">Transferase</keyword>
<sequence>MLPVQHNVHNTAKEHVVAVFKDSWSNQEGSNRVSKLFADQFGHEPEQVWAAPGRVNIIGEHTDYNEGLCLPIALNHRTFAAVSFRNDDVVRVVSRLDSVHVWEGKLSDIGPNSPDSWASYAVGPAWALGVTHGFDAAIDSCVPTGAGLSSSAAIECAVGAAFVPTETQAERKELASACVTSENIVSGAATGGLDQSASMLCTEGNALYLDCQSWETRSIPFDMSRFDLSLLVIDTRATHSLNDGQYEKRRRSCEEAAQLLGVNSLREATLEDLDKLDGVLLQRARHVVTEIQRVRDVVALLEDQRPHEIGSLLNASHASLRDDYEVSCAELDVAVESATAAGALGARMTGGGFGGSAIALVPNAAFDAVTQAVETAFADHGFTPPHFLRTIAAQGAERVEA</sequence>
<proteinExistence type="inferred from homology"/>
<evidence type="ECO:0000256" key="2">
    <source>
        <dbReference type="ARBA" id="ARBA00022679"/>
    </source>
</evidence>
<evidence type="ECO:0000256" key="5">
    <source>
        <dbReference type="ARBA" id="ARBA00022777"/>
    </source>
</evidence>
<comment type="caution">
    <text evidence="14">The sequence shown here is derived from an EMBL/GenBank/DDBJ whole genome shotgun (WGS) entry which is preliminary data.</text>
</comment>
<dbReference type="GO" id="GO:0006012">
    <property type="term" value="P:galactose metabolic process"/>
    <property type="evidence" value="ECO:0007669"/>
    <property type="project" value="UniProtKB-UniRule"/>
</dbReference>
<evidence type="ECO:0000256" key="4">
    <source>
        <dbReference type="ARBA" id="ARBA00022741"/>
    </source>
</evidence>
<dbReference type="NCBIfam" id="TIGR00131">
    <property type="entry name" value="gal_kin"/>
    <property type="match status" value="1"/>
</dbReference>
<dbReference type="InterPro" id="IPR000705">
    <property type="entry name" value="Galactokinase"/>
</dbReference>
<keyword evidence="5 14" id="KW-0418">Kinase</keyword>
<evidence type="ECO:0000256" key="10">
    <source>
        <dbReference type="NCBIfam" id="TIGR00131"/>
    </source>
</evidence>
<name>A0A4V6MYT1_9ACTO</name>
<organism evidence="14 15">
    <name type="scientific">Arcanobacterium bovis</name>
    <dbReference type="NCBI Taxonomy" id="2529275"/>
    <lineage>
        <taxon>Bacteria</taxon>
        <taxon>Bacillati</taxon>
        <taxon>Actinomycetota</taxon>
        <taxon>Actinomycetes</taxon>
        <taxon>Actinomycetales</taxon>
        <taxon>Actinomycetaceae</taxon>
        <taxon>Arcanobacterium</taxon>
    </lineage>
</organism>
<dbReference type="InterPro" id="IPR020568">
    <property type="entry name" value="Ribosomal_Su5_D2-typ_SF"/>
</dbReference>
<comment type="similarity">
    <text evidence="1">Belongs to the GHMP kinase family. GalK subfamily.</text>
</comment>
<keyword evidence="9" id="KW-0119">Carbohydrate metabolism</keyword>
<dbReference type="InterPro" id="IPR006204">
    <property type="entry name" value="GHMP_kinase_N_dom"/>
</dbReference>
<dbReference type="EC" id="2.7.1.6" evidence="10"/>
<keyword evidence="8" id="KW-0299">Galactose metabolism</keyword>
<evidence type="ECO:0000256" key="7">
    <source>
        <dbReference type="ARBA" id="ARBA00022842"/>
    </source>
</evidence>
<evidence type="ECO:0000259" key="13">
    <source>
        <dbReference type="Pfam" id="PF10509"/>
    </source>
</evidence>
<reference evidence="14 15" key="1">
    <citation type="submission" date="2019-02" db="EMBL/GenBank/DDBJ databases">
        <title>Arcanobacterium bovis sp. nov., isolated from the milk of a cow with mastitis.</title>
        <authorList>
            <person name="Sammra O."/>
            <person name="Foster G."/>
            <person name="Hassan A."/>
            <person name="Alssahen M."/>
            <person name="Laemmler C."/>
            <person name="Borowiak M."/>
            <person name="Malorny B."/>
            <person name="Abdulmawjood A."/>
        </authorList>
    </citation>
    <scope>NUCLEOTIDE SEQUENCE [LARGE SCALE GENOMIC DNA]</scope>
    <source>
        <strain evidence="14 15">C605018/01/1</strain>
    </source>
</reference>
<dbReference type="GO" id="GO:0005524">
    <property type="term" value="F:ATP binding"/>
    <property type="evidence" value="ECO:0007669"/>
    <property type="project" value="UniProtKB-UniRule"/>
</dbReference>
<dbReference type="Pfam" id="PF10509">
    <property type="entry name" value="GalKase_gal_bdg"/>
    <property type="match status" value="1"/>
</dbReference>
<dbReference type="SUPFAM" id="SSF55060">
    <property type="entry name" value="GHMP Kinase, C-terminal domain"/>
    <property type="match status" value="1"/>
</dbReference>
<evidence type="ECO:0000256" key="6">
    <source>
        <dbReference type="ARBA" id="ARBA00022840"/>
    </source>
</evidence>
<dbReference type="PROSITE" id="PS00106">
    <property type="entry name" value="GALACTOKINASE"/>
    <property type="match status" value="1"/>
</dbReference>
<dbReference type="Pfam" id="PF00288">
    <property type="entry name" value="GHMP_kinases_N"/>
    <property type="match status" value="1"/>
</dbReference>
<evidence type="ECO:0000256" key="9">
    <source>
        <dbReference type="ARBA" id="ARBA00023277"/>
    </source>
</evidence>
<dbReference type="Gene3D" id="3.30.70.890">
    <property type="entry name" value="GHMP kinase, C-terminal domain"/>
    <property type="match status" value="1"/>
</dbReference>
<accession>A0A4V6MYT1</accession>
<gene>
    <name evidence="14" type="primary">galK</name>
    <name evidence="14" type="ORF">EZJ44_04025</name>
</gene>
<dbReference type="GO" id="GO:0004335">
    <property type="term" value="F:galactokinase activity"/>
    <property type="evidence" value="ECO:0007669"/>
    <property type="project" value="UniProtKB-UniRule"/>
</dbReference>
<dbReference type="InterPro" id="IPR014721">
    <property type="entry name" value="Ribsml_uS5_D2-typ_fold_subgr"/>
</dbReference>
<feature type="domain" description="GHMP kinase C-terminal" evidence="12">
    <location>
        <begin position="299"/>
        <end position="377"/>
    </location>
</feature>
<dbReference type="InterPro" id="IPR006203">
    <property type="entry name" value="GHMP_knse_ATP-bd_CS"/>
</dbReference>
<dbReference type="GO" id="GO:0046872">
    <property type="term" value="F:metal ion binding"/>
    <property type="evidence" value="ECO:0007669"/>
    <property type="project" value="UniProtKB-KW"/>
</dbReference>
<evidence type="ECO:0000259" key="12">
    <source>
        <dbReference type="Pfam" id="PF08544"/>
    </source>
</evidence>
<dbReference type="AlphaFoldDB" id="A0A4V6MYT1"/>
<evidence type="ECO:0000256" key="8">
    <source>
        <dbReference type="ARBA" id="ARBA00023144"/>
    </source>
</evidence>
<keyword evidence="15" id="KW-1185">Reference proteome</keyword>
<dbReference type="PRINTS" id="PR00959">
    <property type="entry name" value="MEVGALKINASE"/>
</dbReference>
<keyword evidence="4" id="KW-0547">Nucleotide-binding</keyword>
<dbReference type="InterPro" id="IPR006206">
    <property type="entry name" value="Mevalonate/galactokinase"/>
</dbReference>
<dbReference type="InterPro" id="IPR019539">
    <property type="entry name" value="GalKase_N"/>
</dbReference>
<keyword evidence="7" id="KW-0460">Magnesium</keyword>
<protein>
    <recommendedName>
        <fullName evidence="10">Galactokinase</fullName>
        <ecNumber evidence="10">2.7.1.6</ecNumber>
    </recommendedName>
</protein>
<dbReference type="SUPFAM" id="SSF54211">
    <property type="entry name" value="Ribosomal protein S5 domain 2-like"/>
    <property type="match status" value="1"/>
</dbReference>
<feature type="domain" description="Galactokinase N-terminal" evidence="13">
    <location>
        <begin position="36"/>
        <end position="83"/>
    </location>
</feature>
<dbReference type="InterPro" id="IPR013750">
    <property type="entry name" value="GHMP_kinase_C_dom"/>
</dbReference>
<evidence type="ECO:0000256" key="3">
    <source>
        <dbReference type="ARBA" id="ARBA00022723"/>
    </source>
</evidence>
<dbReference type="GO" id="GO:0005829">
    <property type="term" value="C:cytosol"/>
    <property type="evidence" value="ECO:0007669"/>
    <property type="project" value="TreeGrafter"/>
</dbReference>
<feature type="domain" description="GHMP kinase N-terminal" evidence="11">
    <location>
        <begin position="129"/>
        <end position="200"/>
    </location>
</feature>
<dbReference type="FunFam" id="3.30.70.890:FF:000001">
    <property type="entry name" value="Galactokinase"/>
    <property type="match status" value="1"/>
</dbReference>
<dbReference type="InterPro" id="IPR036554">
    <property type="entry name" value="GHMP_kinase_C_sf"/>
</dbReference>
<dbReference type="Proteomes" id="UP000293036">
    <property type="component" value="Unassembled WGS sequence"/>
</dbReference>
<dbReference type="Gene3D" id="3.30.230.10">
    <property type="match status" value="1"/>
</dbReference>
<evidence type="ECO:0000313" key="15">
    <source>
        <dbReference type="Proteomes" id="UP000293036"/>
    </source>
</evidence>
<dbReference type="InterPro" id="IPR019741">
    <property type="entry name" value="Galactokinase_CS"/>
</dbReference>
<dbReference type="PANTHER" id="PTHR10457">
    <property type="entry name" value="MEVALONATE KINASE/GALACTOKINASE"/>
    <property type="match status" value="1"/>
</dbReference>
<evidence type="ECO:0000259" key="11">
    <source>
        <dbReference type="Pfam" id="PF00288"/>
    </source>
</evidence>
<dbReference type="EMBL" id="SJDT01000003">
    <property type="protein sequence ID" value="TBW22012.1"/>
    <property type="molecule type" value="Genomic_DNA"/>
</dbReference>
<dbReference type="PIRSF" id="PIRSF000530">
    <property type="entry name" value="Galactokinase"/>
    <property type="match status" value="1"/>
</dbReference>
<dbReference type="PRINTS" id="PR00473">
    <property type="entry name" value="GALCTOKINASE"/>
</dbReference>
<keyword evidence="6" id="KW-0067">ATP-binding</keyword>
<dbReference type="OrthoDB" id="250531at2"/>
<evidence type="ECO:0000313" key="14">
    <source>
        <dbReference type="EMBL" id="TBW22012.1"/>
    </source>
</evidence>
<evidence type="ECO:0000256" key="1">
    <source>
        <dbReference type="ARBA" id="ARBA00006566"/>
    </source>
</evidence>
<dbReference type="Pfam" id="PF08544">
    <property type="entry name" value="GHMP_kinases_C"/>
    <property type="match status" value="1"/>
</dbReference>
<keyword evidence="3" id="KW-0479">Metal-binding</keyword>
<dbReference type="PROSITE" id="PS00627">
    <property type="entry name" value="GHMP_KINASES_ATP"/>
    <property type="match status" value="1"/>
</dbReference>